<organism evidence="2 3">
    <name type="scientific">Pseudobacteroides cellulosolvens ATCC 35603 = DSM 2933</name>
    <dbReference type="NCBI Taxonomy" id="398512"/>
    <lineage>
        <taxon>Bacteria</taxon>
        <taxon>Bacillati</taxon>
        <taxon>Bacillota</taxon>
        <taxon>Clostridia</taxon>
        <taxon>Eubacteriales</taxon>
        <taxon>Oscillospiraceae</taxon>
        <taxon>Pseudobacteroides</taxon>
    </lineage>
</organism>
<reference evidence="3" key="1">
    <citation type="submission" date="2015-07" db="EMBL/GenBank/DDBJ databases">
        <title>Near-Complete Genome Sequence of the Cellulolytic Bacterium Bacteroides (Pseudobacteroides) cellulosolvens ATCC 35603.</title>
        <authorList>
            <person name="Dassa B."/>
            <person name="Utturkar S.M."/>
            <person name="Klingeman D.M."/>
            <person name="Hurt R.A."/>
            <person name="Keller M."/>
            <person name="Xu J."/>
            <person name="Reddy Y.H.K."/>
            <person name="Borovok I."/>
            <person name="Grinberg I.R."/>
            <person name="Lamed R."/>
            <person name="Zhivin O."/>
            <person name="Bayer E.A."/>
            <person name="Brown S.D."/>
        </authorList>
    </citation>
    <scope>NUCLEOTIDE SEQUENCE [LARGE SCALE GENOMIC DNA]</scope>
    <source>
        <strain evidence="3">DSM 2933</strain>
    </source>
</reference>
<evidence type="ECO:0000256" key="1">
    <source>
        <dbReference type="SAM" id="Phobius"/>
    </source>
</evidence>
<feature type="transmembrane region" description="Helical" evidence="1">
    <location>
        <begin position="155"/>
        <end position="178"/>
    </location>
</feature>
<keyword evidence="1" id="KW-0472">Membrane</keyword>
<feature type="transmembrane region" description="Helical" evidence="1">
    <location>
        <begin position="128"/>
        <end position="149"/>
    </location>
</feature>
<keyword evidence="1" id="KW-1133">Transmembrane helix</keyword>
<name>A0A0L6JQ00_9FIRM</name>
<keyword evidence="3" id="KW-1185">Reference proteome</keyword>
<evidence type="ECO:0000313" key="2">
    <source>
        <dbReference type="EMBL" id="KNY27457.1"/>
    </source>
</evidence>
<feature type="transmembrane region" description="Helical" evidence="1">
    <location>
        <begin position="255"/>
        <end position="284"/>
    </location>
</feature>
<feature type="transmembrane region" description="Helical" evidence="1">
    <location>
        <begin position="93"/>
        <end position="116"/>
    </location>
</feature>
<dbReference type="STRING" id="398512.Bccel_2728"/>
<gene>
    <name evidence="2" type="ORF">Bccel_2728</name>
</gene>
<proteinExistence type="predicted"/>
<keyword evidence="1" id="KW-0812">Transmembrane</keyword>
<sequence length="359" mass="41375">MGYKDLRDTNFKAVWWFIPIIFAELFAFYGIDIIRGYPTEQLYGLRNMIIIGIISITLIAMSSVLFNIDRKTSSASIVVCIPYSENHVLLNKFLVGAYNIVAAFFMAYVAFNIILISQFCWKANFVELTIWTITTLLMYLFIFSFIMMVQSSCNSTWFGTLMTILVTALPVVIMALIFSQYFRYHLQSIDEYFLPVFPGFLPKSLLEGTIQSVFILILAFFGLSSKYYSFNSIYYSSDAYNNYSPSYGTLLADRFYCNITFDFIRCAVYIILTIGFIYAAAIIYRKNAAGKTNRFTGITWIEKLFKLIISFYIGCLMLYLIALNIGFVRLDFIIVFTLIVPIFIYKFVLPKSEKLFSNG</sequence>
<feature type="transmembrane region" description="Helical" evidence="1">
    <location>
        <begin position="213"/>
        <end position="235"/>
    </location>
</feature>
<feature type="transmembrane region" description="Helical" evidence="1">
    <location>
        <begin position="304"/>
        <end position="326"/>
    </location>
</feature>
<dbReference type="Proteomes" id="UP000036923">
    <property type="component" value="Unassembled WGS sequence"/>
</dbReference>
<comment type="caution">
    <text evidence="2">The sequence shown here is derived from an EMBL/GenBank/DDBJ whole genome shotgun (WGS) entry which is preliminary data.</text>
</comment>
<feature type="transmembrane region" description="Helical" evidence="1">
    <location>
        <begin position="332"/>
        <end position="349"/>
    </location>
</feature>
<accession>A0A0L6JQ00</accession>
<feature type="transmembrane region" description="Helical" evidence="1">
    <location>
        <begin position="13"/>
        <end position="31"/>
    </location>
</feature>
<evidence type="ECO:0000313" key="3">
    <source>
        <dbReference type="Proteomes" id="UP000036923"/>
    </source>
</evidence>
<dbReference type="EMBL" id="LGTC01000001">
    <property type="protein sequence ID" value="KNY27457.1"/>
    <property type="molecule type" value="Genomic_DNA"/>
</dbReference>
<protein>
    <submittedName>
        <fullName evidence="2">Uncharacterized protein</fullName>
    </submittedName>
</protein>
<dbReference type="AlphaFoldDB" id="A0A0L6JQ00"/>
<feature type="transmembrane region" description="Helical" evidence="1">
    <location>
        <begin position="43"/>
        <end position="66"/>
    </location>
</feature>